<accession>A0A543AQ88</accession>
<keyword evidence="1" id="KW-1133">Transmembrane helix</keyword>
<comment type="caution">
    <text evidence="2">The sequence shown here is derived from an EMBL/GenBank/DDBJ whole genome shotgun (WGS) entry which is preliminary data.</text>
</comment>
<evidence type="ECO:0000256" key="1">
    <source>
        <dbReference type="SAM" id="Phobius"/>
    </source>
</evidence>
<evidence type="ECO:0000313" key="2">
    <source>
        <dbReference type="EMBL" id="TQL74706.1"/>
    </source>
</evidence>
<name>A0A543AQ88_9ACTN</name>
<gene>
    <name evidence="2" type="ORF">FB566_0192</name>
</gene>
<reference evidence="2 3" key="1">
    <citation type="submission" date="2019-06" db="EMBL/GenBank/DDBJ databases">
        <title>Sequencing the genomes of 1000 actinobacteria strains.</title>
        <authorList>
            <person name="Klenk H.-P."/>
        </authorList>
    </citation>
    <scope>NUCLEOTIDE SEQUENCE [LARGE SCALE GENOMIC DNA]</scope>
    <source>
        <strain evidence="2 3">DSM 45928</strain>
    </source>
</reference>
<sequence length="36" mass="3916">MQTVLDIVIGVILVISLIIAGVVLVTIRPPRHPRGR</sequence>
<keyword evidence="1" id="KW-0812">Transmembrane</keyword>
<dbReference type="EMBL" id="VFOW01000001">
    <property type="protein sequence ID" value="TQL74706.1"/>
    <property type="molecule type" value="Genomic_DNA"/>
</dbReference>
<dbReference type="InParanoid" id="A0A543AQ88"/>
<dbReference type="AlphaFoldDB" id="A0A543AQ88"/>
<keyword evidence="3" id="KW-1185">Reference proteome</keyword>
<keyword evidence="1" id="KW-0472">Membrane</keyword>
<feature type="transmembrane region" description="Helical" evidence="1">
    <location>
        <begin position="6"/>
        <end position="27"/>
    </location>
</feature>
<organism evidence="2 3">
    <name type="scientific">Stackebrandtia endophytica</name>
    <dbReference type="NCBI Taxonomy" id="1496996"/>
    <lineage>
        <taxon>Bacteria</taxon>
        <taxon>Bacillati</taxon>
        <taxon>Actinomycetota</taxon>
        <taxon>Actinomycetes</taxon>
        <taxon>Glycomycetales</taxon>
        <taxon>Glycomycetaceae</taxon>
        <taxon>Stackebrandtia</taxon>
    </lineage>
</organism>
<proteinExistence type="predicted"/>
<dbReference type="Proteomes" id="UP000317043">
    <property type="component" value="Unassembled WGS sequence"/>
</dbReference>
<protein>
    <submittedName>
        <fullName evidence="2">Uncharacterized protein</fullName>
    </submittedName>
</protein>
<evidence type="ECO:0000313" key="3">
    <source>
        <dbReference type="Proteomes" id="UP000317043"/>
    </source>
</evidence>